<sequence>MNAILFRGFAITACLITGIALFPRTSRAAEWESSTLDTGPNEGEVVAVASDRAGRRHVAFSSDDGGTFNLEYAVRDNPLAGVATRLTLFSTSVAASEVKHLAIDVGSDFTVVVAVVTSGGSLLVYEKTGASFVQTLSRSSAALADLDGGVSVVASGNEVSYHSIAYTASDGSAKFIEKTLAGWSSAQSVTSGADSGLGARLSTTYGGVLAPTITPRVVVSYNAAADRVQASFFSLGSSTWLAPETIESVADFTRPDVDCFYGKIGVSYVRSVPSGDTTVQEVRYAESPGGGPWTLQTVASGSSELADLEYYAFRTGMRFDAGGHPMVAYKHDIFAILVFGTIDVRVRRYLPGVGWELSTLLGTSGSYSPSFDFDGDRQGDPVLALPSDPGSADSTLRLFQMAIAPFSCEVPPALLNGFSHTFSPGLARGPDGTMYLVAGVATQAGVFDPYVYGFPRLFAFKGNQVTTTTLTSSSNPHVSNAVCVGNDGTVHVLSLRVVDTSSTQGDLIYYRVRNGVVVASNLVNNGGNQVGISGRQPSRIGVDDAGNVYVTYHAPSGDVGMLARLPADVDPASPLPWVNLVSLGGVTTGLDLAVRGDGGYAASYFETTTRAVRVYSNVDPATGAITSTPTSGSYKALSPGDADPLNVSCAFGPSGKPYAAAVIGGAVFLCDRASGSAHSANLDTGYTDGRADLLYRNGVFEVCLQSTVDGGRLDWIRYQVLPSTITLDVGTIATPAVGLSGIGGDFEAALDGNGLPWMAYGFVSGGFPLLLFFHDVLLCRASDSLDLDNDGIPLLSEYAHMGADNFADAGYPPYFDPVSEFEPGFSFRHPDVPLSSVIPFAAQQFGVFRYALKNSEDLDVFTQPSAAQGGPGVQILSSPGSGIGLRRLWFAYNSSFVASHPRHFIRMEVSRER</sequence>
<evidence type="ECO:0000313" key="2">
    <source>
        <dbReference type="Proteomes" id="UP001476282"/>
    </source>
</evidence>
<comment type="caution">
    <text evidence="1">The sequence shown here is derived from an EMBL/GenBank/DDBJ whole genome shotgun (WGS) entry which is preliminary data.</text>
</comment>
<name>A0ABP9UMT5_9BACT</name>
<evidence type="ECO:0000313" key="1">
    <source>
        <dbReference type="EMBL" id="GAA5482727.1"/>
    </source>
</evidence>
<protein>
    <submittedName>
        <fullName evidence="1">Uncharacterized protein</fullName>
    </submittedName>
</protein>
<accession>A0ABP9UMT5</accession>
<proteinExistence type="predicted"/>
<gene>
    <name evidence="1" type="ORF">Hsar01_01950</name>
</gene>
<keyword evidence="2" id="KW-1185">Reference proteome</keyword>
<reference evidence="1 2" key="1">
    <citation type="submission" date="2024-02" db="EMBL/GenBank/DDBJ databases">
        <title>Haloferula sargassicola NBRC 104335.</title>
        <authorList>
            <person name="Ichikawa N."/>
            <person name="Katano-Makiyama Y."/>
            <person name="Hidaka K."/>
        </authorList>
    </citation>
    <scope>NUCLEOTIDE SEQUENCE [LARGE SCALE GENOMIC DNA]</scope>
    <source>
        <strain evidence="1 2">NBRC 104335</strain>
    </source>
</reference>
<dbReference type="Proteomes" id="UP001476282">
    <property type="component" value="Unassembled WGS sequence"/>
</dbReference>
<dbReference type="RefSeq" id="WP_353566857.1">
    <property type="nucleotide sequence ID" value="NZ_BAABRI010000009.1"/>
</dbReference>
<dbReference type="EMBL" id="BAABRI010000009">
    <property type="protein sequence ID" value="GAA5482727.1"/>
    <property type="molecule type" value="Genomic_DNA"/>
</dbReference>
<organism evidence="1 2">
    <name type="scientific">Haloferula sargassicola</name>
    <dbReference type="NCBI Taxonomy" id="490096"/>
    <lineage>
        <taxon>Bacteria</taxon>
        <taxon>Pseudomonadati</taxon>
        <taxon>Verrucomicrobiota</taxon>
        <taxon>Verrucomicrobiia</taxon>
        <taxon>Verrucomicrobiales</taxon>
        <taxon>Verrucomicrobiaceae</taxon>
        <taxon>Haloferula</taxon>
    </lineage>
</organism>